<gene>
    <name evidence="2" type="ORF">AACH11_01140</name>
</gene>
<evidence type="ECO:0008006" key="4">
    <source>
        <dbReference type="Google" id="ProtNLM"/>
    </source>
</evidence>
<sequence length="136" mass="14296">MALPRALNTLICRALIGVFLFAQLAISAYACPGQGQMVMAAVMDEAAATVDMSDDMPSGCEQMDSQAPNLCAEHCKVGQQSSDVTPAPMVAPPVLALLYEVAALTQVRHASPRPPDRVACAAAPPPHAILHCVFRI</sequence>
<reference evidence="2 3" key="1">
    <citation type="submission" date="2024-04" db="EMBL/GenBank/DDBJ databases">
        <title>Novel species of the genus Ideonella isolated from streams.</title>
        <authorList>
            <person name="Lu H."/>
        </authorList>
    </citation>
    <scope>NUCLEOTIDE SEQUENCE [LARGE SCALE GENOMIC DNA]</scope>
    <source>
        <strain evidence="2 3">BYS139W</strain>
    </source>
</reference>
<feature type="chain" id="PRO_5046827769" description="Copper resistance protein" evidence="1">
    <location>
        <begin position="31"/>
        <end position="136"/>
    </location>
</feature>
<evidence type="ECO:0000313" key="2">
    <source>
        <dbReference type="EMBL" id="MEK8024571.1"/>
    </source>
</evidence>
<accession>A0ABU9B4M5</accession>
<dbReference type="Proteomes" id="UP001368500">
    <property type="component" value="Unassembled WGS sequence"/>
</dbReference>
<dbReference type="EMBL" id="JBBUTF010000002">
    <property type="protein sequence ID" value="MEK8024571.1"/>
    <property type="molecule type" value="Genomic_DNA"/>
</dbReference>
<protein>
    <recommendedName>
        <fullName evidence="4">Copper resistance protein</fullName>
    </recommendedName>
</protein>
<feature type="signal peptide" evidence="1">
    <location>
        <begin position="1"/>
        <end position="30"/>
    </location>
</feature>
<keyword evidence="3" id="KW-1185">Reference proteome</keyword>
<dbReference type="PROSITE" id="PS51257">
    <property type="entry name" value="PROKAR_LIPOPROTEIN"/>
    <property type="match status" value="1"/>
</dbReference>
<keyword evidence="1" id="KW-0732">Signal</keyword>
<dbReference type="RefSeq" id="WP_341372351.1">
    <property type="nucleotide sequence ID" value="NZ_JBBUTF010000002.1"/>
</dbReference>
<evidence type="ECO:0000256" key="1">
    <source>
        <dbReference type="SAM" id="SignalP"/>
    </source>
</evidence>
<proteinExistence type="predicted"/>
<name>A0ABU9B4M5_9BURK</name>
<organism evidence="2 3">
    <name type="scientific">Pseudaquabacterium rugosum</name>
    <dbReference type="NCBI Taxonomy" id="2984194"/>
    <lineage>
        <taxon>Bacteria</taxon>
        <taxon>Pseudomonadati</taxon>
        <taxon>Pseudomonadota</taxon>
        <taxon>Betaproteobacteria</taxon>
        <taxon>Burkholderiales</taxon>
        <taxon>Sphaerotilaceae</taxon>
        <taxon>Pseudaquabacterium</taxon>
    </lineage>
</organism>
<comment type="caution">
    <text evidence="2">The sequence shown here is derived from an EMBL/GenBank/DDBJ whole genome shotgun (WGS) entry which is preliminary data.</text>
</comment>
<evidence type="ECO:0000313" key="3">
    <source>
        <dbReference type="Proteomes" id="UP001368500"/>
    </source>
</evidence>